<feature type="domain" description="DUF5069" evidence="1">
    <location>
        <begin position="22"/>
        <end position="156"/>
    </location>
</feature>
<dbReference type="InterPro" id="IPR031849">
    <property type="entry name" value="DUF5069"/>
</dbReference>
<evidence type="ECO:0000259" key="1">
    <source>
        <dbReference type="Pfam" id="PF16798"/>
    </source>
</evidence>
<organism evidence="2 3">
    <name type="scientific">Rubritalea halochordaticola</name>
    <dbReference type="NCBI Taxonomy" id="714537"/>
    <lineage>
        <taxon>Bacteria</taxon>
        <taxon>Pseudomonadati</taxon>
        <taxon>Verrucomicrobiota</taxon>
        <taxon>Verrucomicrobiia</taxon>
        <taxon>Verrucomicrobiales</taxon>
        <taxon>Rubritaleaceae</taxon>
        <taxon>Rubritalea</taxon>
    </lineage>
</organism>
<evidence type="ECO:0000313" key="2">
    <source>
        <dbReference type="EMBL" id="GAA5496503.1"/>
    </source>
</evidence>
<dbReference type="EMBL" id="BAABRL010000008">
    <property type="protein sequence ID" value="GAA5496503.1"/>
    <property type="molecule type" value="Genomic_DNA"/>
</dbReference>
<keyword evidence="3" id="KW-1185">Reference proteome</keyword>
<evidence type="ECO:0000313" key="3">
    <source>
        <dbReference type="Proteomes" id="UP001424741"/>
    </source>
</evidence>
<protein>
    <recommendedName>
        <fullName evidence="1">DUF5069 domain-containing protein</fullName>
    </recommendedName>
</protein>
<name>A0ABP9V1D5_9BACT</name>
<gene>
    <name evidence="2" type="ORF">Rhal01_02687</name>
</gene>
<proteinExistence type="predicted"/>
<reference evidence="2 3" key="1">
    <citation type="submission" date="2024-02" db="EMBL/GenBank/DDBJ databases">
        <title>Rubritalea halochordaticola NBRC 107102.</title>
        <authorList>
            <person name="Ichikawa N."/>
            <person name="Katano-Makiyama Y."/>
            <person name="Hidaka K."/>
        </authorList>
    </citation>
    <scope>NUCLEOTIDE SEQUENCE [LARGE SCALE GENOMIC DNA]</scope>
    <source>
        <strain evidence="2 3">NBRC 107102</strain>
    </source>
</reference>
<accession>A0ABP9V1D5</accession>
<dbReference type="Pfam" id="PF16798">
    <property type="entry name" value="DUF5069"/>
    <property type="match status" value="1"/>
</dbReference>
<comment type="caution">
    <text evidence="2">The sequence shown here is derived from an EMBL/GenBank/DDBJ whole genome shotgun (WGS) entry which is preliminary data.</text>
</comment>
<dbReference type="Proteomes" id="UP001424741">
    <property type="component" value="Unassembled WGS sequence"/>
</dbReference>
<sequence length="157" mass="18516">MGDLCGDMANEQLNKLAKDLSKEPPRSPRDTIAGYVIAARMLDKCRAVIAETNDEYHFDCPLDRLFFDFTEIDSHTFREFVATGATDKEVENFIERHAKKREKIEIIKWNNDLRYKSIADMPDELQEFLEGYIEEYVPKHRPVYVWFDVYDLEEGRL</sequence>